<protein>
    <submittedName>
        <fullName evidence="2">Uncharacterized protein</fullName>
    </submittedName>
</protein>
<accession>A0A9Q1III8</accession>
<reference evidence="2" key="1">
    <citation type="journal article" date="2023" name="Science">
        <title>Genome structures resolve the early diversification of teleost fishes.</title>
        <authorList>
            <person name="Parey E."/>
            <person name="Louis A."/>
            <person name="Montfort J."/>
            <person name="Bouchez O."/>
            <person name="Roques C."/>
            <person name="Iampietro C."/>
            <person name="Lluch J."/>
            <person name="Castinel A."/>
            <person name="Donnadieu C."/>
            <person name="Desvignes T."/>
            <person name="Floi Bucao C."/>
            <person name="Jouanno E."/>
            <person name="Wen M."/>
            <person name="Mejri S."/>
            <person name="Dirks R."/>
            <person name="Jansen H."/>
            <person name="Henkel C."/>
            <person name="Chen W.J."/>
            <person name="Zahm M."/>
            <person name="Cabau C."/>
            <person name="Klopp C."/>
            <person name="Thompson A.W."/>
            <person name="Robinson-Rechavi M."/>
            <person name="Braasch I."/>
            <person name="Lecointre G."/>
            <person name="Bobe J."/>
            <person name="Postlethwait J.H."/>
            <person name="Berthelot C."/>
            <person name="Roest Crollius H."/>
            <person name="Guiguen Y."/>
        </authorList>
    </citation>
    <scope>NUCLEOTIDE SEQUENCE</scope>
    <source>
        <strain evidence="2">WJC10195</strain>
    </source>
</reference>
<dbReference type="EMBL" id="JAINUF010000014">
    <property type="protein sequence ID" value="KAJ8343093.1"/>
    <property type="molecule type" value="Genomic_DNA"/>
</dbReference>
<dbReference type="AlphaFoldDB" id="A0A9Q1III8"/>
<dbReference type="Proteomes" id="UP001152622">
    <property type="component" value="Chromosome 14"/>
</dbReference>
<feature type="compositionally biased region" description="Basic and acidic residues" evidence="1">
    <location>
        <begin position="16"/>
        <end position="30"/>
    </location>
</feature>
<dbReference type="OrthoDB" id="265306at2759"/>
<evidence type="ECO:0000256" key="1">
    <source>
        <dbReference type="SAM" id="MobiDB-lite"/>
    </source>
</evidence>
<proteinExistence type="predicted"/>
<comment type="caution">
    <text evidence="2">The sequence shown here is derived from an EMBL/GenBank/DDBJ whole genome shotgun (WGS) entry which is preliminary data.</text>
</comment>
<name>A0A9Q1III8_SYNKA</name>
<keyword evidence="3" id="KW-1185">Reference proteome</keyword>
<gene>
    <name evidence="2" type="ORF">SKAU_G00330210</name>
</gene>
<organism evidence="2 3">
    <name type="scientific">Synaphobranchus kaupii</name>
    <name type="common">Kaup's arrowtooth eel</name>
    <dbReference type="NCBI Taxonomy" id="118154"/>
    <lineage>
        <taxon>Eukaryota</taxon>
        <taxon>Metazoa</taxon>
        <taxon>Chordata</taxon>
        <taxon>Craniata</taxon>
        <taxon>Vertebrata</taxon>
        <taxon>Euteleostomi</taxon>
        <taxon>Actinopterygii</taxon>
        <taxon>Neopterygii</taxon>
        <taxon>Teleostei</taxon>
        <taxon>Anguilliformes</taxon>
        <taxon>Synaphobranchidae</taxon>
        <taxon>Synaphobranchus</taxon>
    </lineage>
</organism>
<evidence type="ECO:0000313" key="2">
    <source>
        <dbReference type="EMBL" id="KAJ8343093.1"/>
    </source>
</evidence>
<feature type="region of interest" description="Disordered" evidence="1">
    <location>
        <begin position="1"/>
        <end position="96"/>
    </location>
</feature>
<evidence type="ECO:0000313" key="3">
    <source>
        <dbReference type="Proteomes" id="UP001152622"/>
    </source>
</evidence>
<sequence length="139" mass="14796">MLKTAGLLLPPPTPLPHREERRGGGRDERTTGTNAEAPTGKRGRLAEKEKSPSVRPSVRQSICLRRPRISKGPAGGAVKPSVSQGAGGARRVWNPGRKWKKWSESLRSPRTDMTALPHAHSQPVGLVLLYEAGLGGGGG</sequence>